<dbReference type="Proteomes" id="UP000798662">
    <property type="component" value="Chromosome 2"/>
</dbReference>
<reference evidence="1" key="1">
    <citation type="submission" date="2019-11" db="EMBL/GenBank/DDBJ databases">
        <title>Nori genome reveals adaptations in red seaweeds to the harsh intertidal environment.</title>
        <authorList>
            <person name="Wang D."/>
            <person name="Mao Y."/>
        </authorList>
    </citation>
    <scope>NUCLEOTIDE SEQUENCE</scope>
    <source>
        <tissue evidence="1">Gametophyte</tissue>
    </source>
</reference>
<organism evidence="1 2">
    <name type="scientific">Pyropia yezoensis</name>
    <name type="common">Susabi-nori</name>
    <name type="synonym">Porphyra yezoensis</name>
    <dbReference type="NCBI Taxonomy" id="2788"/>
    <lineage>
        <taxon>Eukaryota</taxon>
        <taxon>Rhodophyta</taxon>
        <taxon>Bangiophyceae</taxon>
        <taxon>Bangiales</taxon>
        <taxon>Bangiaceae</taxon>
        <taxon>Pyropia</taxon>
    </lineage>
</organism>
<comment type="caution">
    <text evidence="1">The sequence shown here is derived from an EMBL/GenBank/DDBJ whole genome shotgun (WGS) entry which is preliminary data.</text>
</comment>
<keyword evidence="2" id="KW-1185">Reference proteome</keyword>
<protein>
    <submittedName>
        <fullName evidence="1">Uncharacterized protein</fullName>
    </submittedName>
</protein>
<evidence type="ECO:0000313" key="2">
    <source>
        <dbReference type="Proteomes" id="UP000798662"/>
    </source>
</evidence>
<sequence>MAGKKTGTGGAASTSRSKNFTPGECIGVLTAAETHWAAYRGSRTGDKKRRSAAALLEAFVRATPAKDRHLAQTRTADSINKKIKNMRSRYMDTCQALKSTGMSTAQREDLLIKFGGAELYDLAREAFKTSHVSTQLTVREAVDLTAAAPTATGETGSTTVVPPPTAGGREVRLADSGNTGGDSVEDVEEEDGPGSDGGSAGSDGDEDVESGTERAPETAPRHGGAQRTASAGKIAAAASPVKRAKRDTAVGLFREYITEKMRPAAVGEAGGTTDCDVRQALVNMINAYADKARRG</sequence>
<accession>A0ACC3C4D8</accession>
<gene>
    <name evidence="1" type="ORF">I4F81_007361</name>
</gene>
<dbReference type="EMBL" id="CM020619">
    <property type="protein sequence ID" value="KAK1864819.1"/>
    <property type="molecule type" value="Genomic_DNA"/>
</dbReference>
<evidence type="ECO:0000313" key="1">
    <source>
        <dbReference type="EMBL" id="KAK1864819.1"/>
    </source>
</evidence>
<name>A0ACC3C4D8_PYRYE</name>
<proteinExistence type="predicted"/>